<feature type="signal peptide" evidence="1">
    <location>
        <begin position="1"/>
        <end position="19"/>
    </location>
</feature>
<dbReference type="PROSITE" id="PS51257">
    <property type="entry name" value="PROKAR_LIPOPROTEIN"/>
    <property type="match status" value="1"/>
</dbReference>
<keyword evidence="1" id="KW-0732">Signal</keyword>
<dbReference type="Proteomes" id="UP000278756">
    <property type="component" value="Chromosome 1"/>
</dbReference>
<dbReference type="OrthoDB" id="1144014at2"/>
<evidence type="ECO:0008006" key="4">
    <source>
        <dbReference type="Google" id="ProtNLM"/>
    </source>
</evidence>
<gene>
    <name evidence="2" type="ORF">EM6_1068</name>
</gene>
<evidence type="ECO:0000313" key="3">
    <source>
        <dbReference type="Proteomes" id="UP000278756"/>
    </source>
</evidence>
<dbReference type="EMBL" id="AP018827">
    <property type="protein sequence ID" value="BBF80484.1"/>
    <property type="molecule type" value="Genomic_DNA"/>
</dbReference>
<sequence>MLKPTGIALMALLTLTACGKPDKPTASDEGSGVSSSSVADQSAQTLSCETPVAKSATAAQLLQTYAGKAREETVPGPEGTTESAVVLYPDDPARKVVVTFWDEAKTQVADVRIGRGAVQWSGPGNIRIGSALKAVEAANGKGFDLYGFDWDYGGYAADFKGGTLGLMSGDCVLSLRFAPPESHTGQLTSDIVGDTQVASSNPNMQALQPVIVEMSVGWPSPSAAVE</sequence>
<name>A0A3G9G653_9CAUL</name>
<organism evidence="2 3">
    <name type="scientific">Asticcacaulis excentricus</name>
    <dbReference type="NCBI Taxonomy" id="78587"/>
    <lineage>
        <taxon>Bacteria</taxon>
        <taxon>Pseudomonadati</taxon>
        <taxon>Pseudomonadota</taxon>
        <taxon>Alphaproteobacteria</taxon>
        <taxon>Caulobacterales</taxon>
        <taxon>Caulobacteraceae</taxon>
        <taxon>Asticcacaulis</taxon>
    </lineage>
</organism>
<dbReference type="RefSeq" id="WP_126420865.1">
    <property type="nucleotide sequence ID" value="NZ_AP018827.1"/>
</dbReference>
<evidence type="ECO:0000313" key="2">
    <source>
        <dbReference type="EMBL" id="BBF80484.1"/>
    </source>
</evidence>
<proteinExistence type="predicted"/>
<feature type="chain" id="PRO_5018276538" description="Lipoprotein" evidence="1">
    <location>
        <begin position="20"/>
        <end position="226"/>
    </location>
</feature>
<evidence type="ECO:0000256" key="1">
    <source>
        <dbReference type="SAM" id="SignalP"/>
    </source>
</evidence>
<dbReference type="AlphaFoldDB" id="A0A3G9G653"/>
<accession>A0A3G9G653</accession>
<reference evidence="3" key="2">
    <citation type="journal article" date="2017" name="Plant Physiol. Biochem.">
        <title>Differential oxidative and antioxidative response of duckweed Lemna minor toward plant growth promoting/inhibiting bacteria.</title>
        <authorList>
            <person name="Ishizawa H."/>
            <person name="Kuroda M."/>
            <person name="Morikawa M."/>
            <person name="Ike M."/>
        </authorList>
    </citation>
    <scope>NUCLEOTIDE SEQUENCE [LARGE SCALE GENOMIC DNA]</scope>
    <source>
        <strain evidence="3">M6</strain>
    </source>
</reference>
<protein>
    <recommendedName>
        <fullName evidence="4">Lipoprotein</fullName>
    </recommendedName>
</protein>
<reference evidence="3" key="1">
    <citation type="journal article" date="2017" name="Biotechnol. Biofuels">
        <title>Evaluation of environmental bacterial communities as a factor affecting the growth of duckweed Lemna minor.</title>
        <authorList>
            <person name="Ishizawa H."/>
            <person name="Kuroda M."/>
            <person name="Morikawa M."/>
            <person name="Ike M."/>
        </authorList>
    </citation>
    <scope>NUCLEOTIDE SEQUENCE [LARGE SCALE GENOMIC DNA]</scope>
    <source>
        <strain evidence="3">M6</strain>
    </source>
</reference>